<evidence type="ECO:0000256" key="2">
    <source>
        <dbReference type="ARBA" id="ARBA00022525"/>
    </source>
</evidence>
<dbReference type="Pfam" id="PF13330">
    <property type="entry name" value="Mucin2_WxxW"/>
    <property type="match status" value="2"/>
</dbReference>
<feature type="domain" description="WxxW" evidence="5">
    <location>
        <begin position="60"/>
        <end position="150"/>
    </location>
</feature>
<dbReference type="PANTHER" id="PTHR15031">
    <property type="entry name" value="CARTILAGE INTERMEDIATE LAYER PROTEIN CLIP"/>
    <property type="match status" value="1"/>
</dbReference>
<evidence type="ECO:0000256" key="4">
    <source>
        <dbReference type="ARBA" id="ARBA00023180"/>
    </source>
</evidence>
<dbReference type="AlphaFoldDB" id="A0A3B3XEF5"/>
<organism evidence="6 7">
    <name type="scientific">Poecilia mexicana</name>
    <dbReference type="NCBI Taxonomy" id="48701"/>
    <lineage>
        <taxon>Eukaryota</taxon>
        <taxon>Metazoa</taxon>
        <taxon>Chordata</taxon>
        <taxon>Craniata</taxon>
        <taxon>Vertebrata</taxon>
        <taxon>Euteleostomi</taxon>
        <taxon>Actinopterygii</taxon>
        <taxon>Neopterygii</taxon>
        <taxon>Teleostei</taxon>
        <taxon>Neoteleostei</taxon>
        <taxon>Acanthomorphata</taxon>
        <taxon>Ovalentaria</taxon>
        <taxon>Atherinomorphae</taxon>
        <taxon>Cyprinodontiformes</taxon>
        <taxon>Poeciliidae</taxon>
        <taxon>Poeciliinae</taxon>
        <taxon>Poecilia</taxon>
    </lineage>
</organism>
<name>A0A3B3XEF5_9TELE</name>
<dbReference type="STRING" id="48701.ENSPMEP00000013461"/>
<feature type="domain" description="WxxW" evidence="5">
    <location>
        <begin position="3"/>
        <end position="58"/>
    </location>
</feature>
<proteinExistence type="predicted"/>
<evidence type="ECO:0000313" key="7">
    <source>
        <dbReference type="Proteomes" id="UP000261480"/>
    </source>
</evidence>
<keyword evidence="7" id="KW-1185">Reference proteome</keyword>
<sequence length="156" mass="18367">LSSLRREDPGKICPQPDQYGGQDSVWAYAEDTGEKIYEYDTTSGYFCRKRDQRDRKLCWWYNRDCPSGSGDWEHLSALRKEKPGGDLCADLVYVEAFTVEDDIPFLISNQTYTLNRFCYHFRLQPWKRFVCQNKNHRSGKCRDYKVRFGCSCRSVA</sequence>
<keyword evidence="2" id="KW-0964">Secreted</keyword>
<dbReference type="InterPro" id="IPR039675">
    <property type="entry name" value="CILP1/CILP2"/>
</dbReference>
<comment type="subcellular location">
    <subcellularLocation>
        <location evidence="1">Secreted</location>
    </subcellularLocation>
</comment>
<dbReference type="GO" id="GO:0005576">
    <property type="term" value="C:extracellular region"/>
    <property type="evidence" value="ECO:0007669"/>
    <property type="project" value="UniProtKB-SubCell"/>
</dbReference>
<dbReference type="Ensembl" id="ENSPMET00000021168.1">
    <property type="protein sequence ID" value="ENSPMEP00000013461.1"/>
    <property type="gene ID" value="ENSPMEG00000015779.1"/>
</dbReference>
<evidence type="ECO:0000313" key="6">
    <source>
        <dbReference type="Ensembl" id="ENSPMEP00000013461.1"/>
    </source>
</evidence>
<protein>
    <recommendedName>
        <fullName evidence="5">WxxW domain-containing protein</fullName>
    </recommendedName>
</protein>
<dbReference type="Proteomes" id="UP000261480">
    <property type="component" value="Unplaced"/>
</dbReference>
<keyword evidence="4" id="KW-0325">Glycoprotein</keyword>
<evidence type="ECO:0000256" key="1">
    <source>
        <dbReference type="ARBA" id="ARBA00004613"/>
    </source>
</evidence>
<dbReference type="PANTHER" id="PTHR15031:SF4">
    <property type="entry name" value="CARTILAGE INTERMEDIATE LAYER PROTEIN 1"/>
    <property type="match status" value="1"/>
</dbReference>
<dbReference type="InterPro" id="IPR025155">
    <property type="entry name" value="WxxW_domain"/>
</dbReference>
<keyword evidence="3" id="KW-0732">Signal</keyword>
<evidence type="ECO:0000256" key="3">
    <source>
        <dbReference type="ARBA" id="ARBA00022729"/>
    </source>
</evidence>
<reference evidence="6" key="1">
    <citation type="submission" date="2025-08" db="UniProtKB">
        <authorList>
            <consortium name="Ensembl"/>
        </authorList>
    </citation>
    <scope>IDENTIFICATION</scope>
</reference>
<evidence type="ECO:0000259" key="5">
    <source>
        <dbReference type="Pfam" id="PF13330"/>
    </source>
</evidence>
<accession>A0A3B3XEF5</accession>
<reference evidence="6" key="2">
    <citation type="submission" date="2025-09" db="UniProtKB">
        <authorList>
            <consortium name="Ensembl"/>
        </authorList>
    </citation>
    <scope>IDENTIFICATION</scope>
</reference>